<comment type="caution">
    <text evidence="1">The sequence shown here is derived from an EMBL/GenBank/DDBJ whole genome shotgun (WGS) entry which is preliminary data.</text>
</comment>
<evidence type="ECO:0000313" key="2">
    <source>
        <dbReference type="Proteomes" id="UP000245720"/>
    </source>
</evidence>
<dbReference type="EMBL" id="QGDI01000002">
    <property type="protein sequence ID" value="PWJ14534.1"/>
    <property type="molecule type" value="Genomic_DNA"/>
</dbReference>
<evidence type="ECO:0000313" key="1">
    <source>
        <dbReference type="EMBL" id="PWJ14534.1"/>
    </source>
</evidence>
<accession>A0A315Y452</accession>
<organism evidence="1 2">
    <name type="scientific">Ruminococcus flavefaciens</name>
    <dbReference type="NCBI Taxonomy" id="1265"/>
    <lineage>
        <taxon>Bacteria</taxon>
        <taxon>Bacillati</taxon>
        <taxon>Bacillota</taxon>
        <taxon>Clostridia</taxon>
        <taxon>Eubacteriales</taxon>
        <taxon>Oscillospiraceae</taxon>
        <taxon>Ruminococcus</taxon>
    </lineage>
</organism>
<dbReference type="OrthoDB" id="9926431at2"/>
<dbReference type="AlphaFoldDB" id="A0A315Y452"/>
<proteinExistence type="predicted"/>
<name>A0A315Y452_RUMFL</name>
<dbReference type="RefSeq" id="WP_109725413.1">
    <property type="nucleotide sequence ID" value="NZ_CACVSX010000007.1"/>
</dbReference>
<protein>
    <submittedName>
        <fullName evidence="1">Uncharacterized protein</fullName>
    </submittedName>
</protein>
<sequence>MGKMKIGFEQMFDYLADYLESVSWSRETLREVGNSLIAELGFNSDPANAKKNKQLCDQRKLVESMMNALLTLVNYHSVADCLDFSPILPFIGTYDEECTDTMLYILSCTGDMKYMEMIEREAARFPSLPLEEYRAELLGRAGSAKDNI</sequence>
<reference evidence="1 2" key="1">
    <citation type="submission" date="2018-05" db="EMBL/GenBank/DDBJ databases">
        <title>The Hungate 1000. A catalogue of reference genomes from the rumen microbiome.</title>
        <authorList>
            <person name="Kelly W."/>
        </authorList>
    </citation>
    <scope>NUCLEOTIDE SEQUENCE [LARGE SCALE GENOMIC DNA]</scope>
    <source>
        <strain evidence="1 2">SAb67</strain>
    </source>
</reference>
<gene>
    <name evidence="1" type="ORF">IE37_00518</name>
</gene>
<dbReference type="Proteomes" id="UP000245720">
    <property type="component" value="Unassembled WGS sequence"/>
</dbReference>